<sequence>MELAARTKNMTHAALPRSEAFHLRLEVQARARNERQRGTIGLRVRQRSTSVCLLLDDADLSVNLSIGSRLIETSTLGIGNLMESEEGPQTGRVTSERLDRLKSCSHDLFVLPVRWFTATLSNMLPQPVSVGRSKQKFNDLLRSGAIGQVPIHRREGKYTRGVWAVGWIRNHDAVEPFGSRGTLNQKIESEQVALQHTNFYNVQAITMKIDTLLYLNAAVDPNDFIECRPSAGQCPMDGLKGSHRHQRSREGVDVSRDIGNVAVGPEKAPP</sequence>
<organism evidence="2 3">
    <name type="scientific">Eumeta variegata</name>
    <name type="common">Bagworm moth</name>
    <name type="synonym">Eumeta japonica</name>
    <dbReference type="NCBI Taxonomy" id="151549"/>
    <lineage>
        <taxon>Eukaryota</taxon>
        <taxon>Metazoa</taxon>
        <taxon>Ecdysozoa</taxon>
        <taxon>Arthropoda</taxon>
        <taxon>Hexapoda</taxon>
        <taxon>Insecta</taxon>
        <taxon>Pterygota</taxon>
        <taxon>Neoptera</taxon>
        <taxon>Endopterygota</taxon>
        <taxon>Lepidoptera</taxon>
        <taxon>Glossata</taxon>
        <taxon>Ditrysia</taxon>
        <taxon>Tineoidea</taxon>
        <taxon>Psychidae</taxon>
        <taxon>Oiketicinae</taxon>
        <taxon>Eumeta</taxon>
    </lineage>
</organism>
<evidence type="ECO:0000313" key="2">
    <source>
        <dbReference type="EMBL" id="GBP63120.1"/>
    </source>
</evidence>
<name>A0A4C1XJ22_EUMVA</name>
<evidence type="ECO:0000256" key="1">
    <source>
        <dbReference type="SAM" id="MobiDB-lite"/>
    </source>
</evidence>
<evidence type="ECO:0000313" key="3">
    <source>
        <dbReference type="Proteomes" id="UP000299102"/>
    </source>
</evidence>
<feature type="region of interest" description="Disordered" evidence="1">
    <location>
        <begin position="236"/>
        <end position="270"/>
    </location>
</feature>
<dbReference type="Proteomes" id="UP000299102">
    <property type="component" value="Unassembled WGS sequence"/>
</dbReference>
<protein>
    <submittedName>
        <fullName evidence="2">Uncharacterized protein</fullName>
    </submittedName>
</protein>
<comment type="caution">
    <text evidence="2">The sequence shown here is derived from an EMBL/GenBank/DDBJ whole genome shotgun (WGS) entry which is preliminary data.</text>
</comment>
<reference evidence="2 3" key="1">
    <citation type="journal article" date="2019" name="Commun. Biol.">
        <title>The bagworm genome reveals a unique fibroin gene that provides high tensile strength.</title>
        <authorList>
            <person name="Kono N."/>
            <person name="Nakamura H."/>
            <person name="Ohtoshi R."/>
            <person name="Tomita M."/>
            <person name="Numata K."/>
            <person name="Arakawa K."/>
        </authorList>
    </citation>
    <scope>NUCLEOTIDE SEQUENCE [LARGE SCALE GENOMIC DNA]</scope>
</reference>
<dbReference type="AlphaFoldDB" id="A0A4C1XJ22"/>
<dbReference type="EMBL" id="BGZK01000859">
    <property type="protein sequence ID" value="GBP63120.1"/>
    <property type="molecule type" value="Genomic_DNA"/>
</dbReference>
<accession>A0A4C1XJ22</accession>
<keyword evidence="3" id="KW-1185">Reference proteome</keyword>
<gene>
    <name evidence="2" type="ORF">EVAR_98108_1</name>
</gene>
<proteinExistence type="predicted"/>